<proteinExistence type="predicted"/>
<gene>
    <name evidence="2" type="ORF">QBC42DRAFT_326921</name>
</gene>
<evidence type="ECO:0000256" key="1">
    <source>
        <dbReference type="SAM" id="MobiDB-lite"/>
    </source>
</evidence>
<feature type="region of interest" description="Disordered" evidence="1">
    <location>
        <begin position="1"/>
        <end position="37"/>
    </location>
</feature>
<sequence>MPPKRKANQGASLRGRPKRATKDSPPTTIEQSLLKQNKRSKQYLQEFKKKLLNSQDEAQKSLVAARQDLAQPQPASRHDLIAEIRGVLQPMLMPNNRNPVADQVQKILDLGHTMLNAHRTMEKVTRQPHLINIIKGWEQDRKMMEKLLFYGKKEGIRIVDRIIDPYPERTNAQRQSSRGGVQGGREMTAEEEALAFVMYSTLKKDKEAKPAWGVAARKQLEALIQAVNTLPVPPGNEKETK</sequence>
<reference evidence="2" key="2">
    <citation type="submission" date="2023-06" db="EMBL/GenBank/DDBJ databases">
        <authorList>
            <consortium name="Lawrence Berkeley National Laboratory"/>
            <person name="Mondo S.J."/>
            <person name="Hensen N."/>
            <person name="Bonometti L."/>
            <person name="Westerberg I."/>
            <person name="Brannstrom I.O."/>
            <person name="Guillou S."/>
            <person name="Cros-Aarteil S."/>
            <person name="Calhoun S."/>
            <person name="Haridas S."/>
            <person name="Kuo A."/>
            <person name="Pangilinan J."/>
            <person name="Riley R."/>
            <person name="Labutti K."/>
            <person name="Andreopoulos B."/>
            <person name="Lipzen A."/>
            <person name="Chen C."/>
            <person name="Yanf M."/>
            <person name="Daum C."/>
            <person name="Ng V."/>
            <person name="Clum A."/>
            <person name="Steindorff A."/>
            <person name="Ohm R."/>
            <person name="Martin F."/>
            <person name="Silar P."/>
            <person name="Natvig D."/>
            <person name="Lalanne C."/>
            <person name="Gautier V."/>
            <person name="Ament-Velasquez S.L."/>
            <person name="Kruys A."/>
            <person name="Hutchinson M.I."/>
            <person name="Powell A.J."/>
            <person name="Barry K."/>
            <person name="Miller A.N."/>
            <person name="Grigoriev I.V."/>
            <person name="Debuchy R."/>
            <person name="Gladieux P."/>
            <person name="Thoren M.H."/>
            <person name="Johannesson H."/>
        </authorList>
    </citation>
    <scope>NUCLEOTIDE SEQUENCE</scope>
    <source>
        <strain evidence="2">PSN324</strain>
    </source>
</reference>
<comment type="caution">
    <text evidence="2">The sequence shown here is derived from an EMBL/GenBank/DDBJ whole genome shotgun (WGS) entry which is preliminary data.</text>
</comment>
<evidence type="ECO:0000313" key="3">
    <source>
        <dbReference type="Proteomes" id="UP001321749"/>
    </source>
</evidence>
<organism evidence="2 3">
    <name type="scientific">Cladorrhinum samala</name>
    <dbReference type="NCBI Taxonomy" id="585594"/>
    <lineage>
        <taxon>Eukaryota</taxon>
        <taxon>Fungi</taxon>
        <taxon>Dikarya</taxon>
        <taxon>Ascomycota</taxon>
        <taxon>Pezizomycotina</taxon>
        <taxon>Sordariomycetes</taxon>
        <taxon>Sordariomycetidae</taxon>
        <taxon>Sordariales</taxon>
        <taxon>Podosporaceae</taxon>
        <taxon>Cladorrhinum</taxon>
    </lineage>
</organism>
<dbReference type="Proteomes" id="UP001321749">
    <property type="component" value="Unassembled WGS sequence"/>
</dbReference>
<evidence type="ECO:0000313" key="2">
    <source>
        <dbReference type="EMBL" id="KAK4462430.1"/>
    </source>
</evidence>
<accession>A0AAV9HNQ4</accession>
<name>A0AAV9HNQ4_9PEZI</name>
<keyword evidence="3" id="KW-1185">Reference proteome</keyword>
<protein>
    <submittedName>
        <fullName evidence="2">Uncharacterized protein</fullName>
    </submittedName>
</protein>
<dbReference type="EMBL" id="MU864972">
    <property type="protein sequence ID" value="KAK4462430.1"/>
    <property type="molecule type" value="Genomic_DNA"/>
</dbReference>
<reference evidence="2" key="1">
    <citation type="journal article" date="2023" name="Mol. Phylogenet. Evol.">
        <title>Genome-scale phylogeny and comparative genomics of the fungal order Sordariales.</title>
        <authorList>
            <person name="Hensen N."/>
            <person name="Bonometti L."/>
            <person name="Westerberg I."/>
            <person name="Brannstrom I.O."/>
            <person name="Guillou S."/>
            <person name="Cros-Aarteil S."/>
            <person name="Calhoun S."/>
            <person name="Haridas S."/>
            <person name="Kuo A."/>
            <person name="Mondo S."/>
            <person name="Pangilinan J."/>
            <person name="Riley R."/>
            <person name="LaButti K."/>
            <person name="Andreopoulos B."/>
            <person name="Lipzen A."/>
            <person name="Chen C."/>
            <person name="Yan M."/>
            <person name="Daum C."/>
            <person name="Ng V."/>
            <person name="Clum A."/>
            <person name="Steindorff A."/>
            <person name="Ohm R.A."/>
            <person name="Martin F."/>
            <person name="Silar P."/>
            <person name="Natvig D.O."/>
            <person name="Lalanne C."/>
            <person name="Gautier V."/>
            <person name="Ament-Velasquez S.L."/>
            <person name="Kruys A."/>
            <person name="Hutchinson M.I."/>
            <person name="Powell A.J."/>
            <person name="Barry K."/>
            <person name="Miller A.N."/>
            <person name="Grigoriev I.V."/>
            <person name="Debuchy R."/>
            <person name="Gladieux P."/>
            <person name="Hiltunen Thoren M."/>
            <person name="Johannesson H."/>
        </authorList>
    </citation>
    <scope>NUCLEOTIDE SEQUENCE</scope>
    <source>
        <strain evidence="2">PSN324</strain>
    </source>
</reference>
<dbReference type="AlphaFoldDB" id="A0AAV9HNQ4"/>
<feature type="compositionally biased region" description="Polar residues" evidence="1">
    <location>
        <begin position="24"/>
        <end position="35"/>
    </location>
</feature>